<dbReference type="InterPro" id="IPR027417">
    <property type="entry name" value="P-loop_NTPase"/>
</dbReference>
<evidence type="ECO:0000313" key="3">
    <source>
        <dbReference type="EMBL" id="KAK2577142.1"/>
    </source>
</evidence>
<dbReference type="PANTHER" id="PTHR23389:SF21">
    <property type="entry name" value="ATPASE FAMILY AAA DOMAIN-CONTAINING PROTEIN 5"/>
    <property type="match status" value="1"/>
</dbReference>
<evidence type="ECO:0000256" key="1">
    <source>
        <dbReference type="SAM" id="MobiDB-lite"/>
    </source>
</evidence>
<reference evidence="3" key="1">
    <citation type="submission" date="2021-08" db="EMBL/GenBank/DDBJ databases">
        <authorList>
            <person name="Misof B."/>
            <person name="Oliver O."/>
            <person name="Podsiadlowski L."/>
            <person name="Donath A."/>
            <person name="Peters R."/>
            <person name="Mayer C."/>
            <person name="Rust J."/>
            <person name="Gunkel S."/>
            <person name="Lesny P."/>
            <person name="Martin S."/>
            <person name="Oeyen J.P."/>
            <person name="Petersen M."/>
            <person name="Panagiotis P."/>
            <person name="Wilbrandt J."/>
            <person name="Tanja T."/>
        </authorList>
    </citation>
    <scope>NUCLEOTIDE SEQUENCE</scope>
    <source>
        <strain evidence="3">GBR_01_08_01A</strain>
        <tissue evidence="3">Thorax + abdomen</tissue>
    </source>
</reference>
<proteinExistence type="predicted"/>
<organism evidence="3 4">
    <name type="scientific">Odynerus spinipes</name>
    <dbReference type="NCBI Taxonomy" id="1348599"/>
    <lineage>
        <taxon>Eukaryota</taxon>
        <taxon>Metazoa</taxon>
        <taxon>Ecdysozoa</taxon>
        <taxon>Arthropoda</taxon>
        <taxon>Hexapoda</taxon>
        <taxon>Insecta</taxon>
        <taxon>Pterygota</taxon>
        <taxon>Neoptera</taxon>
        <taxon>Endopterygota</taxon>
        <taxon>Hymenoptera</taxon>
        <taxon>Apocrita</taxon>
        <taxon>Aculeata</taxon>
        <taxon>Vespoidea</taxon>
        <taxon>Vespidae</taxon>
        <taxon>Eumeninae</taxon>
        <taxon>Odynerus</taxon>
    </lineage>
</organism>
<dbReference type="PANTHER" id="PTHR23389">
    <property type="entry name" value="CHROMOSOME TRANSMISSION FIDELITY FACTOR 18"/>
    <property type="match status" value="1"/>
</dbReference>
<dbReference type="CDD" id="cd00009">
    <property type="entry name" value="AAA"/>
    <property type="match status" value="1"/>
</dbReference>
<dbReference type="GO" id="GO:0003677">
    <property type="term" value="F:DNA binding"/>
    <property type="evidence" value="ECO:0007669"/>
    <property type="project" value="TreeGrafter"/>
</dbReference>
<name>A0AAD9VKK6_9HYME</name>
<dbReference type="GO" id="GO:0005524">
    <property type="term" value="F:ATP binding"/>
    <property type="evidence" value="ECO:0007669"/>
    <property type="project" value="InterPro"/>
</dbReference>
<accession>A0AAD9VKK6</accession>
<feature type="domain" description="AAA+ ATPase" evidence="2">
    <location>
        <begin position="769"/>
        <end position="913"/>
    </location>
</feature>
<dbReference type="EMBL" id="JAIFRP010004357">
    <property type="protein sequence ID" value="KAK2577142.1"/>
    <property type="molecule type" value="Genomic_DNA"/>
</dbReference>
<reference evidence="3" key="2">
    <citation type="journal article" date="2023" name="Commun. Biol.">
        <title>Intrasexual cuticular hydrocarbon dimorphism in a wasp sheds light on hydrocarbon biosynthesis genes in Hymenoptera.</title>
        <authorList>
            <person name="Moris V.C."/>
            <person name="Podsiadlowski L."/>
            <person name="Martin S."/>
            <person name="Oeyen J.P."/>
            <person name="Donath A."/>
            <person name="Petersen M."/>
            <person name="Wilbrandt J."/>
            <person name="Misof B."/>
            <person name="Liedtke D."/>
            <person name="Thamm M."/>
            <person name="Scheiner R."/>
            <person name="Schmitt T."/>
            <person name="Niehuis O."/>
        </authorList>
    </citation>
    <scope>NUCLEOTIDE SEQUENCE</scope>
    <source>
        <strain evidence="3">GBR_01_08_01A</strain>
    </source>
</reference>
<comment type="caution">
    <text evidence="3">The sequence shown here is derived from an EMBL/GenBank/DDBJ whole genome shotgun (WGS) entry which is preliminary data.</text>
</comment>
<dbReference type="Pfam" id="PF00004">
    <property type="entry name" value="AAA"/>
    <property type="match status" value="1"/>
</dbReference>
<dbReference type="InterPro" id="IPR003959">
    <property type="entry name" value="ATPase_AAA_core"/>
</dbReference>
<evidence type="ECO:0000259" key="2">
    <source>
        <dbReference type="SMART" id="SM00382"/>
    </source>
</evidence>
<gene>
    <name evidence="3" type="ORF">KPH14_003302</name>
</gene>
<dbReference type="InterPro" id="IPR003593">
    <property type="entry name" value="AAA+_ATPase"/>
</dbReference>
<dbReference type="Proteomes" id="UP001258017">
    <property type="component" value="Unassembled WGS sequence"/>
</dbReference>
<evidence type="ECO:0000313" key="4">
    <source>
        <dbReference type="Proteomes" id="UP001258017"/>
    </source>
</evidence>
<dbReference type="SMART" id="SM00382">
    <property type="entry name" value="AAA"/>
    <property type="match status" value="1"/>
</dbReference>
<dbReference type="SUPFAM" id="SSF52540">
    <property type="entry name" value="P-loop containing nucleoside triphosphate hydrolases"/>
    <property type="match status" value="1"/>
</dbReference>
<feature type="region of interest" description="Disordered" evidence="1">
    <location>
        <begin position="674"/>
        <end position="698"/>
    </location>
</feature>
<sequence length="1099" mass="125951">MKDITHYFTDTVKSCGISSTDSKSSAELKDASEYPSTKKRARVKIKISRISPKSRVCNIVESKNDLIDKTPSPFTKVSKEENRAACNETPKKPLEILTTNSGEIIHENIFENKEQQILKEVDLNHMLIELDGSEPERIEHKVNGELSLKKSLDKQNLNKSKMECNLTNCNKLKFNTAHSSGTEINKELTEMDTSSNAFHVLMNQNKTINYISSVHSLLQNDILSKSVKNKSEKKVKQCKEKFIAIEDKKDYSKRKLREVEEDDEIEEIVEKRMKLFTESTKVDNDNSTIIDRKKNTSSNLLQFFSKAPIQLKQEDIIKVSTIVVKADVHMSDVPTVNSLLKTVTPMSNFKNKMITNISQTEFSNIDNIDLITSEDIIQEPTIKENLRLSQQHNKPKWSLRIKLQSSKGNTDEEAIFSPKSRTKFNAERRKQYEKVHSDTEEKYTRERTKLHLQKKEKVNGQGNTSHKDSSLLNSTMQDNIDKGIIEEEIKQLAVIENVEKYENYSKTDIAIKNNSECPSIIYDHISTEKPHKKLAPLFTRQLKPNTKTVPTRRLFLQSSSINNDNKNKEKKITDDNITFLPFPKISHITQLNDEMQTNDKLDIHQIRMKSETKYKPKLNYHDHKYTCQSIKVQNNSTASVNLSVEKNIEEILTEMEKCCTDTRSMWKTVLSTAKGQTSITQSQKPKGKKRKSTGKEGIIERHEESKNKNSIWTHKYKPMNSHQIVGNEEAALQLKDWLIKWRSVLRKEDNSSGDEFYSSDCSYTSKNENNQVAVLLGPYGSGKTASVYAIAEELGYRVLEVNASSRRTGKRILKEFEEATKSHRIKKKEVKSLSAPILKEVKNLPQNSLILLEDIDLIFEEDEGFISAMCQLALNTKRPIVMTCRDVCSHLNKIAPEQNRIYFQKVIGNKVSTLLELISLAETGSRLSCECLAELLQNGDLRKALLQLQYLLVSGFTHTIKHPFNLKSVIWQDMRNYLYKPAIKEYKKRTTKSRLKNKNANDTNVTDILTNLASTLDNLSLLPSLIDINDPALDITCTKVEPSLSLTEDTMSYSLSQNISSEIAEWIDQQIIHKDHLIEQKNVELHQKEEIDFFTILMG</sequence>
<dbReference type="Gene3D" id="3.40.50.300">
    <property type="entry name" value="P-loop containing nucleotide triphosphate hydrolases"/>
    <property type="match status" value="1"/>
</dbReference>
<dbReference type="GO" id="GO:0005634">
    <property type="term" value="C:nucleus"/>
    <property type="evidence" value="ECO:0007669"/>
    <property type="project" value="TreeGrafter"/>
</dbReference>
<keyword evidence="4" id="KW-1185">Reference proteome</keyword>
<dbReference type="GO" id="GO:0061860">
    <property type="term" value="F:DNA clamp unloader activity"/>
    <property type="evidence" value="ECO:0007669"/>
    <property type="project" value="TreeGrafter"/>
</dbReference>
<protein>
    <recommendedName>
        <fullName evidence="2">AAA+ ATPase domain-containing protein</fullName>
    </recommendedName>
</protein>
<dbReference type="AlphaFoldDB" id="A0AAD9VKK6"/>
<dbReference type="GO" id="GO:0016887">
    <property type="term" value="F:ATP hydrolysis activity"/>
    <property type="evidence" value="ECO:0007669"/>
    <property type="project" value="InterPro"/>
</dbReference>